<dbReference type="AlphaFoldDB" id="A0A8J7FTB1"/>
<gene>
    <name evidence="1" type="ORF">IM532_07840</name>
</gene>
<reference evidence="1" key="1">
    <citation type="submission" date="2020-10" db="EMBL/GenBank/DDBJ databases">
        <authorList>
            <person name="Lu T."/>
            <person name="Wang Q."/>
            <person name="Han X."/>
        </authorList>
    </citation>
    <scope>NUCLEOTIDE SEQUENCE</scope>
    <source>
        <strain evidence="1">WQ 117</strain>
    </source>
</reference>
<comment type="caution">
    <text evidence="1">The sequence shown here is derived from an EMBL/GenBank/DDBJ whole genome shotgun (WGS) entry which is preliminary data.</text>
</comment>
<evidence type="ECO:0000313" key="2">
    <source>
        <dbReference type="Proteomes" id="UP000608754"/>
    </source>
</evidence>
<sequence length="285" mass="32583">MILNLFLKLFVIIQGLGAASGLVYDNKDLYVISDDQAYVYHYDLKSKKQNAIELNTLIPANQIIKKNKPDFESIVLYDQKLYCLASGSKPSRNDMLVVNLQTKESERFDLSNLYNHLRGQFMVDEKDFNIEGFIYHNGYSYLFNRGNGNNKRNAIFKFKGLPHEADLSSVAFIEINLPVLNNHQTTFSDAIIVDDQIIYTATIEAKSDVVNDGEVKESIIGSIDLQTFNSGNYSIIANNQKIEGLTLKKKSKNYYYFLLCEDNDDDSKSSKIYEMRISKDLKLIK</sequence>
<dbReference type="InterPro" id="IPR053851">
    <property type="entry name" value="DUF6929"/>
</dbReference>
<protein>
    <submittedName>
        <fullName evidence="1">Uncharacterized protein</fullName>
    </submittedName>
</protein>
<dbReference type="Pfam" id="PF22000">
    <property type="entry name" value="DUF6929"/>
    <property type="match status" value="1"/>
</dbReference>
<keyword evidence="2" id="KW-1185">Reference proteome</keyword>
<evidence type="ECO:0000313" key="1">
    <source>
        <dbReference type="EMBL" id="MBF0597357.1"/>
    </source>
</evidence>
<dbReference type="EMBL" id="JADGIK010000004">
    <property type="protein sequence ID" value="MBF0597357.1"/>
    <property type="molecule type" value="Genomic_DNA"/>
</dbReference>
<dbReference type="RefSeq" id="WP_194182900.1">
    <property type="nucleotide sequence ID" value="NZ_JADGIK010000004.1"/>
</dbReference>
<accession>A0A8J7FTB1</accession>
<name>A0A8J7FTB1_9FLAO</name>
<proteinExistence type="predicted"/>
<dbReference type="Proteomes" id="UP000608754">
    <property type="component" value="Unassembled WGS sequence"/>
</dbReference>
<organism evidence="1 2">
    <name type="scientific">Faecalibacter rhinopitheci</name>
    <dbReference type="NCBI Taxonomy" id="2779678"/>
    <lineage>
        <taxon>Bacteria</taxon>
        <taxon>Pseudomonadati</taxon>
        <taxon>Bacteroidota</taxon>
        <taxon>Flavobacteriia</taxon>
        <taxon>Flavobacteriales</taxon>
        <taxon>Weeksellaceae</taxon>
        <taxon>Faecalibacter</taxon>
    </lineage>
</organism>